<feature type="region of interest" description="Disordered" evidence="1">
    <location>
        <begin position="657"/>
        <end position="685"/>
    </location>
</feature>
<name>A0A1B8ABL1_FUSPO</name>
<accession>A0A1B8ABL1</accession>
<feature type="region of interest" description="Disordered" evidence="1">
    <location>
        <begin position="1"/>
        <end position="22"/>
    </location>
</feature>
<feature type="compositionally biased region" description="Basic and acidic residues" evidence="1">
    <location>
        <begin position="279"/>
        <end position="302"/>
    </location>
</feature>
<proteinExistence type="predicted"/>
<feature type="region of interest" description="Disordered" evidence="1">
    <location>
        <begin position="586"/>
        <end position="607"/>
    </location>
</feature>
<dbReference type="STRING" id="36050.A0A1B8ABL1"/>
<feature type="compositionally biased region" description="Polar residues" evidence="1">
    <location>
        <begin position="532"/>
        <end position="549"/>
    </location>
</feature>
<dbReference type="AlphaFoldDB" id="A0A1B8ABL1"/>
<dbReference type="EMBL" id="LYXU01000004">
    <property type="protein sequence ID" value="OBS17863.1"/>
    <property type="molecule type" value="Genomic_DNA"/>
</dbReference>
<evidence type="ECO:0000256" key="1">
    <source>
        <dbReference type="SAM" id="MobiDB-lite"/>
    </source>
</evidence>
<comment type="caution">
    <text evidence="2">The sequence shown here is derived from an EMBL/GenBank/DDBJ whole genome shotgun (WGS) entry which is preliminary data.</text>
</comment>
<evidence type="ECO:0000313" key="2">
    <source>
        <dbReference type="EMBL" id="OBS17863.1"/>
    </source>
</evidence>
<dbReference type="Proteomes" id="UP000091967">
    <property type="component" value="Unassembled WGS sequence"/>
</dbReference>
<evidence type="ECO:0000313" key="3">
    <source>
        <dbReference type="Proteomes" id="UP000091967"/>
    </source>
</evidence>
<reference evidence="2 3" key="1">
    <citation type="submission" date="2016-06" db="EMBL/GenBank/DDBJ databases">
        <title>Living apart together: crosstalk between the core and supernumerary genomes in a fungal plant pathogen.</title>
        <authorList>
            <person name="Vanheule A."/>
            <person name="Audenaert K."/>
            <person name="Warris S."/>
            <person name="Van De Geest H."/>
            <person name="Schijlen E."/>
            <person name="Hofte M."/>
            <person name="De Saeger S."/>
            <person name="Haesaert G."/>
            <person name="Waalwijk C."/>
            <person name="Van Der Lee T."/>
        </authorList>
    </citation>
    <scope>NUCLEOTIDE SEQUENCE [LARGE SCALE GENOMIC DNA]</scope>
    <source>
        <strain evidence="2 3">2516</strain>
    </source>
</reference>
<protein>
    <submittedName>
        <fullName evidence="2">Uncharacterized protein</fullName>
    </submittedName>
</protein>
<dbReference type="SUPFAM" id="SSF55729">
    <property type="entry name" value="Acyl-CoA N-acyltransferases (Nat)"/>
    <property type="match status" value="1"/>
</dbReference>
<dbReference type="InterPro" id="IPR016181">
    <property type="entry name" value="Acyl_CoA_acyltransferase"/>
</dbReference>
<keyword evidence="3" id="KW-1185">Reference proteome</keyword>
<feature type="region of interest" description="Disordered" evidence="1">
    <location>
        <begin position="529"/>
        <end position="549"/>
    </location>
</feature>
<feature type="region of interest" description="Disordered" evidence="1">
    <location>
        <begin position="262"/>
        <end position="327"/>
    </location>
</feature>
<gene>
    <name evidence="2" type="ORF">FPOA_09592</name>
</gene>
<dbReference type="Gene3D" id="3.40.630.30">
    <property type="match status" value="1"/>
</dbReference>
<organism evidence="2 3">
    <name type="scientific">Fusarium poae</name>
    <dbReference type="NCBI Taxonomy" id="36050"/>
    <lineage>
        <taxon>Eukaryota</taxon>
        <taxon>Fungi</taxon>
        <taxon>Dikarya</taxon>
        <taxon>Ascomycota</taxon>
        <taxon>Pezizomycotina</taxon>
        <taxon>Sordariomycetes</taxon>
        <taxon>Hypocreomycetidae</taxon>
        <taxon>Hypocreales</taxon>
        <taxon>Nectriaceae</taxon>
        <taxon>Fusarium</taxon>
    </lineage>
</organism>
<feature type="compositionally biased region" description="Polar residues" evidence="1">
    <location>
        <begin position="667"/>
        <end position="685"/>
    </location>
</feature>
<sequence>MAQNRTNHNTEEEFDDTPLSSISKPQLDQLTKLLWMDPGVNVVMPDQKWLQSQYDGVARLDKSNRRSKNIWKRLSSGLENLSLTPRHVNDGRPTACLCEFHRDLNPKLIRRLMGLITAECTVRIHRYREWRRRNTPPPLVTHWLDRIDAMTGLWMSRDAFNAAFGYERVSPTQNNVRSKCEACIMAAIGGRPHALAYLRASMIGRRERHVDQRRPMPRLLRVVESWIGHFKADVRRATMVDSLQISEELDKLDAVIDDWKRERRHRSRQTGAPPRPSRHRESGAYEVDVHSRQGRDSHEEYIRQSYTTEDSYDSRSPRHSSRFDDDEQQWMDNDEIYQASIYLDCQMQRQGLTEAKRREIFENDMHPAVHDYAQDAMQVPVGDRQRRDVEPQLRNDRASTFSILSAVPAPLNLTRKHGVPTPPHSNSGDDATETIWEDVSVFSPPQSVIAGVSTRRRTAVPNTGSDSESLHTTFADNRAHLEFWKCCIVLTLLSSARSRYRLLVLPVPVYQECHLPTRPIRSALHGIMSRAPGSSGSAAKENTPSPNLSKSLMRLKGIREALGENTPARQQLFPSDVLKSRLNSARQASGQSMSFLPHQRTPSKTTITTPHQQTSLELVHTPQEQVPVETAPPYHSQALLKAEECLSQQLSVRVGSREEDEFEKSSRGTWNSPKAMSPSSVSTDVQGAPLPAPLHVIEALGSTSVVNRRPSFSNVSLALSHCPVSDDKENQPLTAEDAWGLSRTTDADEADPNAQIVSATAIEKWNCGQGYHPIIPLTENRDSRIDDCDIDPETGDLIDPVRYIKLQKDSQANLDWRRMQLSSEERIAREIARREVVKKEIQQREQEEKYANMNFEEDKVPDAACNLRPAEDQDFQAIADIINLEREQGQNSQVYLPKIDRSTIGNLYNTCLQKHRPFIVAIPSPGRIPDRSKWSKAEQEEYQEFLKFKQSRGTSKPTVLGFAVINDVHQGFLDSIFRGSRFSGNITVIVHPQHRKKLVGTALLDKILSCVDIYHRSEIDYTWDCAESRQIYEYVSAHNLRKYNKVYVEFFSIGKDDPEIGKIQRLLGKFDFEPVATFTNAVKHGIEPGVWKNLNVWELEVRTTNEIDQLPEDM</sequence>